<sequence length="575" mass="62181">MSLSKPRAFTAAAMLLSAIQAVSATASLGDICSTAYAAAALPLDAVQGVTIDPKSVTTSLVTNFTAESVFFPTSTFDYCNLTFAYSHNGIEDDLVHVQYWLPAPGQFKNRYVSTGGGGWAINSGTSSIPTGIIAGGVGGMTDGGFGSFDDQFSGVALLENGTVNWQATYMFGYQAHHELATIGKQLTRNLYNVSDSTKLYAYYQGCSEGGREGWSQVQRYPDQFDGIAVGAPAFRWAQQQVNHLTGNVIEQTQGYYPTSCELEAIMNLTIASCDPLDGRTDGIVSRSDLCLNNLDLNGMVGKAYSCPAAAGGFGSSATPAQQGNITAEAITLVRAYWAGLKDSDGNLVYFSYQPGSTFTDLEAGYNATSDSWDLAVSGLGGIWVGLFIDKLQETNLPNLDNVTYDTLKEWMVYSMATYGDILQTTYPDLTDFKAAGGKVIHFHGEQDFSIPTASSVRYWESVREVMFKGQSLKQSTAAMDDFYRLYLVPGAAHCALNPYQPNGPWPQTSLQTVIDWVEQGVVPDTLAGTGDIDTLCRWPLRPQWTNNGANMTCIESNLSVESFSYDLSAFRLPVY</sequence>
<evidence type="ECO:0000256" key="1">
    <source>
        <dbReference type="ARBA" id="ARBA00006249"/>
    </source>
</evidence>
<keyword evidence="2" id="KW-0719">Serine esterase</keyword>
<feature type="signal peptide" evidence="8">
    <location>
        <begin position="1"/>
        <end position="24"/>
    </location>
</feature>
<evidence type="ECO:0000256" key="8">
    <source>
        <dbReference type="RuleBase" id="RU361238"/>
    </source>
</evidence>
<dbReference type="Proteomes" id="UP001642406">
    <property type="component" value="Unassembled WGS sequence"/>
</dbReference>
<dbReference type="InterPro" id="IPR011118">
    <property type="entry name" value="Tannase/feruloyl_esterase"/>
</dbReference>
<keyword evidence="5 8" id="KW-0378">Hydrolase</keyword>
<evidence type="ECO:0000256" key="4">
    <source>
        <dbReference type="ARBA" id="ARBA00022729"/>
    </source>
</evidence>
<protein>
    <recommendedName>
        <fullName evidence="8">Carboxylic ester hydrolase</fullName>
        <ecNumber evidence="8">3.1.1.-</ecNumber>
    </recommendedName>
</protein>
<evidence type="ECO:0000313" key="9">
    <source>
        <dbReference type="EMBL" id="CAK7228320.1"/>
    </source>
</evidence>
<accession>A0ABP0CB12</accession>
<evidence type="ECO:0000313" key="10">
    <source>
        <dbReference type="Proteomes" id="UP001642406"/>
    </source>
</evidence>
<dbReference type="PANTHER" id="PTHR33938">
    <property type="entry name" value="FERULOYL ESTERASE B-RELATED"/>
    <property type="match status" value="1"/>
</dbReference>
<evidence type="ECO:0000256" key="5">
    <source>
        <dbReference type="ARBA" id="ARBA00022801"/>
    </source>
</evidence>
<name>A0ABP0CB12_9PEZI</name>
<keyword evidence="3" id="KW-0479">Metal-binding</keyword>
<comment type="similarity">
    <text evidence="1 8">Belongs to the tannase family.</text>
</comment>
<evidence type="ECO:0000256" key="3">
    <source>
        <dbReference type="ARBA" id="ARBA00022723"/>
    </source>
</evidence>
<dbReference type="InterPro" id="IPR029058">
    <property type="entry name" value="AB_hydrolase_fold"/>
</dbReference>
<keyword evidence="4 8" id="KW-0732">Signal</keyword>
<keyword evidence="10" id="KW-1185">Reference proteome</keyword>
<organism evidence="9 10">
    <name type="scientific">Sporothrix bragantina</name>
    <dbReference type="NCBI Taxonomy" id="671064"/>
    <lineage>
        <taxon>Eukaryota</taxon>
        <taxon>Fungi</taxon>
        <taxon>Dikarya</taxon>
        <taxon>Ascomycota</taxon>
        <taxon>Pezizomycotina</taxon>
        <taxon>Sordariomycetes</taxon>
        <taxon>Sordariomycetidae</taxon>
        <taxon>Ophiostomatales</taxon>
        <taxon>Ophiostomataceae</taxon>
        <taxon>Sporothrix</taxon>
    </lineage>
</organism>
<comment type="caution">
    <text evidence="9">The sequence shown here is derived from an EMBL/GenBank/DDBJ whole genome shotgun (WGS) entry which is preliminary data.</text>
</comment>
<gene>
    <name evidence="9" type="ORF">SBRCBS47491_006867</name>
</gene>
<evidence type="ECO:0000256" key="7">
    <source>
        <dbReference type="ARBA" id="ARBA00023157"/>
    </source>
</evidence>
<dbReference type="EC" id="3.1.1.-" evidence="8"/>
<dbReference type="PANTHER" id="PTHR33938:SF16">
    <property type="entry name" value="CARBOXYLIC ESTER HYDROLASE"/>
    <property type="match status" value="1"/>
</dbReference>
<dbReference type="EMBL" id="CAWUHC010000071">
    <property type="protein sequence ID" value="CAK7228320.1"/>
    <property type="molecule type" value="Genomic_DNA"/>
</dbReference>
<evidence type="ECO:0000256" key="2">
    <source>
        <dbReference type="ARBA" id="ARBA00022487"/>
    </source>
</evidence>
<evidence type="ECO:0000256" key="6">
    <source>
        <dbReference type="ARBA" id="ARBA00022837"/>
    </source>
</evidence>
<dbReference type="Pfam" id="PF07519">
    <property type="entry name" value="Tannase"/>
    <property type="match status" value="1"/>
</dbReference>
<reference evidence="9 10" key="1">
    <citation type="submission" date="2024-01" db="EMBL/GenBank/DDBJ databases">
        <authorList>
            <person name="Allen C."/>
            <person name="Tagirdzhanova G."/>
        </authorList>
    </citation>
    <scope>NUCLEOTIDE SEQUENCE [LARGE SCALE GENOMIC DNA]</scope>
</reference>
<feature type="chain" id="PRO_5044957655" description="Carboxylic ester hydrolase" evidence="8">
    <location>
        <begin position="25"/>
        <end position="575"/>
    </location>
</feature>
<proteinExistence type="inferred from homology"/>
<dbReference type="SUPFAM" id="SSF53474">
    <property type="entry name" value="alpha/beta-Hydrolases"/>
    <property type="match status" value="1"/>
</dbReference>
<keyword evidence="7" id="KW-1015">Disulfide bond</keyword>
<keyword evidence="6" id="KW-0106">Calcium</keyword>